<reference evidence="2 5" key="1">
    <citation type="journal article" date="2011" name="Nature">
        <title>The Medicago genome provides insight into the evolution of rhizobial symbioses.</title>
        <authorList>
            <person name="Young N.D."/>
            <person name="Debelle F."/>
            <person name="Oldroyd G.E."/>
            <person name="Geurts R."/>
            <person name="Cannon S.B."/>
            <person name="Udvardi M.K."/>
            <person name="Benedito V.A."/>
            <person name="Mayer K.F."/>
            <person name="Gouzy J."/>
            <person name="Schoof H."/>
            <person name="Van de Peer Y."/>
            <person name="Proost S."/>
            <person name="Cook D.R."/>
            <person name="Meyers B.C."/>
            <person name="Spannagl M."/>
            <person name="Cheung F."/>
            <person name="De Mita S."/>
            <person name="Krishnakumar V."/>
            <person name="Gundlach H."/>
            <person name="Zhou S."/>
            <person name="Mudge J."/>
            <person name="Bharti A.K."/>
            <person name="Murray J.D."/>
            <person name="Naoumkina M.A."/>
            <person name="Rosen B."/>
            <person name="Silverstein K.A."/>
            <person name="Tang H."/>
            <person name="Rombauts S."/>
            <person name="Zhao P.X."/>
            <person name="Zhou P."/>
            <person name="Barbe V."/>
            <person name="Bardou P."/>
            <person name="Bechner M."/>
            <person name="Bellec A."/>
            <person name="Berger A."/>
            <person name="Berges H."/>
            <person name="Bidwell S."/>
            <person name="Bisseling T."/>
            <person name="Choisne N."/>
            <person name="Couloux A."/>
            <person name="Denny R."/>
            <person name="Deshpande S."/>
            <person name="Dai X."/>
            <person name="Doyle J.J."/>
            <person name="Dudez A.M."/>
            <person name="Farmer A.D."/>
            <person name="Fouteau S."/>
            <person name="Franken C."/>
            <person name="Gibelin C."/>
            <person name="Gish J."/>
            <person name="Goldstein S."/>
            <person name="Gonzalez A.J."/>
            <person name="Green P.J."/>
            <person name="Hallab A."/>
            <person name="Hartog M."/>
            <person name="Hua A."/>
            <person name="Humphray S.J."/>
            <person name="Jeong D.H."/>
            <person name="Jing Y."/>
            <person name="Jocker A."/>
            <person name="Kenton S.M."/>
            <person name="Kim D.J."/>
            <person name="Klee K."/>
            <person name="Lai H."/>
            <person name="Lang C."/>
            <person name="Lin S."/>
            <person name="Macmil S.L."/>
            <person name="Magdelenat G."/>
            <person name="Matthews L."/>
            <person name="McCorrison J."/>
            <person name="Monaghan E.L."/>
            <person name="Mun J.H."/>
            <person name="Najar F.Z."/>
            <person name="Nicholson C."/>
            <person name="Noirot C."/>
            <person name="O'Bleness M."/>
            <person name="Paule C.R."/>
            <person name="Poulain J."/>
            <person name="Prion F."/>
            <person name="Qin B."/>
            <person name="Qu C."/>
            <person name="Retzel E.F."/>
            <person name="Riddle C."/>
            <person name="Sallet E."/>
            <person name="Samain S."/>
            <person name="Samson N."/>
            <person name="Sanders I."/>
            <person name="Saurat O."/>
            <person name="Scarpelli C."/>
            <person name="Schiex T."/>
            <person name="Segurens B."/>
            <person name="Severin A.J."/>
            <person name="Sherrier D.J."/>
            <person name="Shi R."/>
            <person name="Sims S."/>
            <person name="Singer S.R."/>
            <person name="Sinharoy S."/>
            <person name="Sterck L."/>
            <person name="Viollet A."/>
            <person name="Wang B.B."/>
            <person name="Wang K."/>
            <person name="Wang M."/>
            <person name="Wang X."/>
            <person name="Warfsmann J."/>
            <person name="Weissenbach J."/>
            <person name="White D.D."/>
            <person name="White J.D."/>
            <person name="Wiley G.B."/>
            <person name="Wincker P."/>
            <person name="Xing Y."/>
            <person name="Yang L."/>
            <person name="Yao Z."/>
            <person name="Ying F."/>
            <person name="Zhai J."/>
            <person name="Zhou L."/>
            <person name="Zuber A."/>
            <person name="Denarie J."/>
            <person name="Dixon R.A."/>
            <person name="May G.D."/>
            <person name="Schwartz D.C."/>
            <person name="Rogers J."/>
            <person name="Quetier F."/>
            <person name="Town C.D."/>
            <person name="Roe B.A."/>
        </authorList>
    </citation>
    <scope>NUCLEOTIDE SEQUENCE [LARGE SCALE GENOMIC DNA]</scope>
    <source>
        <strain evidence="2">A17</strain>
        <strain evidence="4 5">cv. Jemalong A17</strain>
    </source>
</reference>
<dbReference type="EMBL" id="CM001224">
    <property type="protein sequence ID" value="KEH18062.1"/>
    <property type="molecule type" value="Genomic_DNA"/>
</dbReference>
<reference evidence="6" key="4">
    <citation type="journal article" date="2018" name="Nat. Plants">
        <title>Whole-genome landscape of Medicago truncatula symbiotic genes.</title>
        <authorList>
            <person name="Pecrix Y."/>
            <person name="Staton S.E."/>
            <person name="Sallet E."/>
            <person name="Lelandais-Briere C."/>
            <person name="Moreau S."/>
            <person name="Carrere S."/>
            <person name="Blein T."/>
            <person name="Jardinaud M.F."/>
            <person name="Latrasse D."/>
            <person name="Zouine M."/>
            <person name="Zahm M."/>
            <person name="Kreplak J."/>
            <person name="Mayjonade B."/>
            <person name="Satge C."/>
            <person name="Perez M."/>
            <person name="Cauet S."/>
            <person name="Marande W."/>
            <person name="Chantry-Darmon C."/>
            <person name="Lopez-Roques C."/>
            <person name="Bouchez O."/>
            <person name="Berard A."/>
            <person name="Debelle F."/>
            <person name="Munos S."/>
            <person name="Bendahmane A."/>
            <person name="Berges H."/>
            <person name="Niebel A."/>
            <person name="Buitink J."/>
            <person name="Frugier F."/>
            <person name="Benhamed M."/>
            <person name="Crespi M."/>
            <person name="Gouzy J."/>
            <person name="Gamas P."/>
        </authorList>
    </citation>
    <scope>NUCLEOTIDE SEQUENCE [LARGE SCALE GENOMIC DNA]</scope>
    <source>
        <strain evidence="6">cv. Jemalong A17</strain>
    </source>
</reference>
<evidence type="ECO:0000313" key="5">
    <source>
        <dbReference type="Proteomes" id="UP000002051"/>
    </source>
</evidence>
<feature type="transmembrane region" description="Helical" evidence="1">
    <location>
        <begin position="93"/>
        <end position="112"/>
    </location>
</feature>
<gene>
    <name evidence="2" type="ordered locus">MTR_8g010450</name>
    <name evidence="3" type="ORF">MtrunA17_Chr8g0337901</name>
</gene>
<dbReference type="EnsemblPlants" id="KEH18062">
    <property type="protein sequence ID" value="KEH18062"/>
    <property type="gene ID" value="MTR_8g010450"/>
</dbReference>
<evidence type="ECO:0000313" key="6">
    <source>
        <dbReference type="Proteomes" id="UP000265566"/>
    </source>
</evidence>
<accession>A0A072TKV5</accession>
<name>A0A072TKV5_MEDTR</name>
<feature type="transmembrane region" description="Helical" evidence="1">
    <location>
        <begin position="6"/>
        <end position="29"/>
    </location>
</feature>
<keyword evidence="1" id="KW-1133">Transmembrane helix</keyword>
<feature type="transmembrane region" description="Helical" evidence="1">
    <location>
        <begin position="50"/>
        <end position="73"/>
    </location>
</feature>
<dbReference type="HOGENOM" id="CLU_2137234_0_0_1"/>
<proteinExistence type="predicted"/>
<reference evidence="3" key="5">
    <citation type="journal article" date="2018" name="Nat. Plants">
        <title>Whole-genome landscape of Medicago truncatula symbiotic genes.</title>
        <authorList>
            <person name="Pecrix Y."/>
            <person name="Gamas P."/>
            <person name="Carrere S."/>
        </authorList>
    </citation>
    <scope>NUCLEOTIDE SEQUENCE</scope>
    <source>
        <tissue evidence="3">Leaves</tissue>
    </source>
</reference>
<evidence type="ECO:0000313" key="4">
    <source>
        <dbReference type="EnsemblPlants" id="KEH18062"/>
    </source>
</evidence>
<dbReference type="EMBL" id="PSQE01000008">
    <property type="protein sequence ID" value="RHN38881.1"/>
    <property type="molecule type" value="Genomic_DNA"/>
</dbReference>
<keyword evidence="1 2" id="KW-0812">Transmembrane</keyword>
<dbReference type="AlphaFoldDB" id="A0A072TKV5"/>
<keyword evidence="5" id="KW-1185">Reference proteome</keyword>
<dbReference type="eggNOG" id="ENOG502T0R9">
    <property type="taxonomic scope" value="Eukaryota"/>
</dbReference>
<dbReference type="PaxDb" id="3880-AES83653"/>
<evidence type="ECO:0000313" key="2">
    <source>
        <dbReference type="EMBL" id="KEH18062.1"/>
    </source>
</evidence>
<reference evidence="2 5" key="2">
    <citation type="journal article" date="2014" name="BMC Genomics">
        <title>An improved genome release (version Mt4.0) for the model legume Medicago truncatula.</title>
        <authorList>
            <person name="Tang H."/>
            <person name="Krishnakumar V."/>
            <person name="Bidwell S."/>
            <person name="Rosen B."/>
            <person name="Chan A."/>
            <person name="Zhou S."/>
            <person name="Gentzbittel L."/>
            <person name="Childs K.L."/>
            <person name="Yandell M."/>
            <person name="Gundlach H."/>
            <person name="Mayer K.F."/>
            <person name="Schwartz D.C."/>
            <person name="Town C.D."/>
        </authorList>
    </citation>
    <scope>GENOME REANNOTATION</scope>
    <source>
        <strain evidence="2">A17</strain>
        <strain evidence="4 5">cv. Jemalong A17</strain>
    </source>
</reference>
<keyword evidence="1" id="KW-0472">Membrane</keyword>
<reference evidence="4" key="3">
    <citation type="submission" date="2015-04" db="UniProtKB">
        <authorList>
            <consortium name="EnsemblPlants"/>
        </authorList>
    </citation>
    <scope>IDENTIFICATION</scope>
    <source>
        <strain evidence="4">cv. Jemalong A17</strain>
    </source>
</reference>
<evidence type="ECO:0000256" key="1">
    <source>
        <dbReference type="SAM" id="Phobius"/>
    </source>
</evidence>
<sequence>MEGPSPLVPSLILLVLGILIYGSSMLSLFDMSLSFYQMASEAEEKSFTTLILVLLVLLVFVLIYFPYSFPLFSKSSYGTKRYVNVSSHDYDESGFGLGTLLLVLLFILLYNLL</sequence>
<evidence type="ECO:0000313" key="3">
    <source>
        <dbReference type="EMBL" id="RHN38881.1"/>
    </source>
</evidence>
<dbReference type="Gramene" id="rna44856">
    <property type="protein sequence ID" value="RHN38881.1"/>
    <property type="gene ID" value="gene44856"/>
</dbReference>
<protein>
    <submittedName>
        <fullName evidence="2">Transmembrane protein, putative</fullName>
    </submittedName>
</protein>
<dbReference type="Proteomes" id="UP000002051">
    <property type="component" value="Chromosome 8"/>
</dbReference>
<organism evidence="2 5">
    <name type="scientific">Medicago truncatula</name>
    <name type="common">Barrel medic</name>
    <name type="synonym">Medicago tribuloides</name>
    <dbReference type="NCBI Taxonomy" id="3880"/>
    <lineage>
        <taxon>Eukaryota</taxon>
        <taxon>Viridiplantae</taxon>
        <taxon>Streptophyta</taxon>
        <taxon>Embryophyta</taxon>
        <taxon>Tracheophyta</taxon>
        <taxon>Spermatophyta</taxon>
        <taxon>Magnoliopsida</taxon>
        <taxon>eudicotyledons</taxon>
        <taxon>Gunneridae</taxon>
        <taxon>Pentapetalae</taxon>
        <taxon>rosids</taxon>
        <taxon>fabids</taxon>
        <taxon>Fabales</taxon>
        <taxon>Fabaceae</taxon>
        <taxon>Papilionoideae</taxon>
        <taxon>50 kb inversion clade</taxon>
        <taxon>NPAAA clade</taxon>
        <taxon>Hologalegina</taxon>
        <taxon>IRL clade</taxon>
        <taxon>Trifolieae</taxon>
        <taxon>Medicago</taxon>
    </lineage>
</organism>
<dbReference type="Proteomes" id="UP000265566">
    <property type="component" value="Chromosome 8"/>
</dbReference>